<evidence type="ECO:0000313" key="2">
    <source>
        <dbReference type="EMBL" id="MFC5066792.1"/>
    </source>
</evidence>
<accession>A0ABV9YZ48</accession>
<sequence>MTRAWFAALFTIGAAVLGAAGAQAADWPERAQTATVDISRVPACDNPRVLHEVADSFQDKESTYWNSNLKLIGFSQTSELGYRPWGVEFVERRFCRSRTIVSDHVERDVYYSIGYETGTLGVTWGVEFCVIGLDRNLAYSPACKMAQPGTAY</sequence>
<name>A0ABV9YZ48_9HYPH</name>
<comment type="caution">
    <text evidence="2">The sequence shown here is derived from an EMBL/GenBank/DDBJ whole genome shotgun (WGS) entry which is preliminary data.</text>
</comment>
<reference evidence="3" key="1">
    <citation type="journal article" date="2019" name="Int. J. Syst. Evol. Microbiol.">
        <title>The Global Catalogue of Microorganisms (GCM) 10K type strain sequencing project: providing services to taxonomists for standard genome sequencing and annotation.</title>
        <authorList>
            <consortium name="The Broad Institute Genomics Platform"/>
            <consortium name="The Broad Institute Genome Sequencing Center for Infectious Disease"/>
            <person name="Wu L."/>
            <person name="Ma J."/>
        </authorList>
    </citation>
    <scope>NUCLEOTIDE SEQUENCE [LARGE SCALE GENOMIC DNA]</scope>
    <source>
        <strain evidence="3">CGMCC 1.16444</strain>
    </source>
</reference>
<dbReference type="Proteomes" id="UP001595796">
    <property type="component" value="Unassembled WGS sequence"/>
</dbReference>
<organism evidence="2 3">
    <name type="scientific">Flaviflagellibacter deserti</name>
    <dbReference type="NCBI Taxonomy" id="2267266"/>
    <lineage>
        <taxon>Bacteria</taxon>
        <taxon>Pseudomonadati</taxon>
        <taxon>Pseudomonadota</taxon>
        <taxon>Alphaproteobacteria</taxon>
        <taxon>Hyphomicrobiales</taxon>
        <taxon>Flaviflagellibacter</taxon>
    </lineage>
</organism>
<feature type="signal peptide" evidence="1">
    <location>
        <begin position="1"/>
        <end position="24"/>
    </location>
</feature>
<feature type="chain" id="PRO_5045259743" evidence="1">
    <location>
        <begin position="25"/>
        <end position="152"/>
    </location>
</feature>
<dbReference type="RefSeq" id="WP_114955549.1">
    <property type="nucleotide sequence ID" value="NZ_JBHSJF010000001.1"/>
</dbReference>
<keyword evidence="1" id="KW-0732">Signal</keyword>
<dbReference type="EMBL" id="JBHSJF010000001">
    <property type="protein sequence ID" value="MFC5066792.1"/>
    <property type="molecule type" value="Genomic_DNA"/>
</dbReference>
<evidence type="ECO:0000313" key="3">
    <source>
        <dbReference type="Proteomes" id="UP001595796"/>
    </source>
</evidence>
<proteinExistence type="predicted"/>
<protein>
    <submittedName>
        <fullName evidence="2">Uncharacterized protein</fullName>
    </submittedName>
</protein>
<keyword evidence="3" id="KW-1185">Reference proteome</keyword>
<evidence type="ECO:0000256" key="1">
    <source>
        <dbReference type="SAM" id="SignalP"/>
    </source>
</evidence>
<gene>
    <name evidence="2" type="ORF">ACFPFW_02020</name>
</gene>